<dbReference type="PANTHER" id="PTHR43673">
    <property type="entry name" value="NAD(P)H NITROREDUCTASE YDGI-RELATED"/>
    <property type="match status" value="1"/>
</dbReference>
<protein>
    <recommendedName>
        <fullName evidence="3">Nitroreductase domain-containing protein</fullName>
    </recommendedName>
</protein>
<proteinExistence type="inferred from homology"/>
<feature type="non-terminal residue" evidence="4">
    <location>
        <position position="1"/>
    </location>
</feature>
<evidence type="ECO:0000313" key="4">
    <source>
        <dbReference type="EMBL" id="GAH87128.1"/>
    </source>
</evidence>
<dbReference type="InterPro" id="IPR000415">
    <property type="entry name" value="Nitroreductase-like"/>
</dbReference>
<organism evidence="4">
    <name type="scientific">marine sediment metagenome</name>
    <dbReference type="NCBI Taxonomy" id="412755"/>
    <lineage>
        <taxon>unclassified sequences</taxon>
        <taxon>metagenomes</taxon>
        <taxon>ecological metagenomes</taxon>
    </lineage>
</organism>
<gene>
    <name evidence="4" type="ORF">S03H2_56340</name>
</gene>
<reference evidence="4" key="1">
    <citation type="journal article" date="2014" name="Front. Microbiol.">
        <title>High frequency of phylogenetically diverse reductive dehalogenase-homologous genes in deep subseafloor sedimentary metagenomes.</title>
        <authorList>
            <person name="Kawai M."/>
            <person name="Futagami T."/>
            <person name="Toyoda A."/>
            <person name="Takaki Y."/>
            <person name="Nishi S."/>
            <person name="Hori S."/>
            <person name="Arai W."/>
            <person name="Tsubouchi T."/>
            <person name="Morono Y."/>
            <person name="Uchiyama I."/>
            <person name="Ito T."/>
            <person name="Fujiyama A."/>
            <person name="Inagaki F."/>
            <person name="Takami H."/>
        </authorList>
    </citation>
    <scope>NUCLEOTIDE SEQUENCE</scope>
    <source>
        <strain evidence="4">Expedition CK06-06</strain>
    </source>
</reference>
<evidence type="ECO:0000256" key="1">
    <source>
        <dbReference type="ARBA" id="ARBA00007118"/>
    </source>
</evidence>
<feature type="domain" description="Nitroreductase" evidence="3">
    <location>
        <begin position="6"/>
        <end position="62"/>
    </location>
</feature>
<accession>X1KYW2</accession>
<dbReference type="Pfam" id="PF00881">
    <property type="entry name" value="Nitroreductase"/>
    <property type="match status" value="2"/>
</dbReference>
<evidence type="ECO:0000256" key="2">
    <source>
        <dbReference type="ARBA" id="ARBA00023002"/>
    </source>
</evidence>
<evidence type="ECO:0000259" key="3">
    <source>
        <dbReference type="Pfam" id="PF00881"/>
    </source>
</evidence>
<sequence>ETLAAIAKRTSVREFSKQPIAREEILSIVDAGRRAPTARGIEPWEFVVVQDKTKLAQLGRLCENARFIKDAGCCIAVFCKDTKYYLEDGCAATENMLLAACDLGIASCWVAGDKKPYCQKIKSILGVAEPLKLVSMIALGYARCDYPAHKKRSITEVLHWETF</sequence>
<dbReference type="EMBL" id="BARU01036031">
    <property type="protein sequence ID" value="GAH87128.1"/>
    <property type="molecule type" value="Genomic_DNA"/>
</dbReference>
<dbReference type="Gene3D" id="3.40.109.10">
    <property type="entry name" value="NADH Oxidase"/>
    <property type="match status" value="1"/>
</dbReference>
<name>X1KYW2_9ZZZZ</name>
<comment type="caution">
    <text evidence="4">The sequence shown here is derived from an EMBL/GenBank/DDBJ whole genome shotgun (WGS) entry which is preliminary data.</text>
</comment>
<feature type="domain" description="Nitroreductase" evidence="3">
    <location>
        <begin position="86"/>
        <end position="141"/>
    </location>
</feature>
<dbReference type="CDD" id="cd02062">
    <property type="entry name" value="Nitro_FMN_reductase"/>
    <property type="match status" value="1"/>
</dbReference>
<keyword evidence="2" id="KW-0560">Oxidoreductase</keyword>
<comment type="similarity">
    <text evidence="1">Belongs to the nitroreductase family.</text>
</comment>
<dbReference type="SUPFAM" id="SSF55469">
    <property type="entry name" value="FMN-dependent nitroreductase-like"/>
    <property type="match status" value="1"/>
</dbReference>
<dbReference type="InterPro" id="IPR029479">
    <property type="entry name" value="Nitroreductase"/>
</dbReference>
<dbReference type="AlphaFoldDB" id="X1KYW2"/>
<dbReference type="GO" id="GO:0016491">
    <property type="term" value="F:oxidoreductase activity"/>
    <property type="evidence" value="ECO:0007669"/>
    <property type="project" value="UniProtKB-KW"/>
</dbReference>
<dbReference type="PANTHER" id="PTHR43673:SF10">
    <property type="entry name" value="NADH DEHYDROGENASE_NAD(P)H NITROREDUCTASE XCC3605-RELATED"/>
    <property type="match status" value="1"/>
</dbReference>